<proteinExistence type="predicted"/>
<evidence type="ECO:0000313" key="2">
    <source>
        <dbReference type="EMBL" id="KAK6741992.1"/>
    </source>
</evidence>
<evidence type="ECO:0000256" key="1">
    <source>
        <dbReference type="SAM" id="Phobius"/>
    </source>
</evidence>
<feature type="transmembrane region" description="Helical" evidence="1">
    <location>
        <begin position="207"/>
        <end position="229"/>
    </location>
</feature>
<dbReference type="EMBL" id="JAVFWL010000003">
    <property type="protein sequence ID" value="KAK6741992.1"/>
    <property type="molecule type" value="Genomic_DNA"/>
</dbReference>
<organism evidence="2 3">
    <name type="scientific">Necator americanus</name>
    <name type="common">Human hookworm</name>
    <dbReference type="NCBI Taxonomy" id="51031"/>
    <lineage>
        <taxon>Eukaryota</taxon>
        <taxon>Metazoa</taxon>
        <taxon>Ecdysozoa</taxon>
        <taxon>Nematoda</taxon>
        <taxon>Chromadorea</taxon>
        <taxon>Rhabditida</taxon>
        <taxon>Rhabditina</taxon>
        <taxon>Rhabditomorpha</taxon>
        <taxon>Strongyloidea</taxon>
        <taxon>Ancylostomatidae</taxon>
        <taxon>Bunostominae</taxon>
        <taxon>Necator</taxon>
    </lineage>
</organism>
<reference evidence="2 3" key="1">
    <citation type="submission" date="2023-08" db="EMBL/GenBank/DDBJ databases">
        <title>A Necator americanus chromosomal reference genome.</title>
        <authorList>
            <person name="Ilik V."/>
            <person name="Petrzelkova K.J."/>
            <person name="Pardy F."/>
            <person name="Fuh T."/>
            <person name="Niatou-Singa F.S."/>
            <person name="Gouil Q."/>
            <person name="Baker L."/>
            <person name="Ritchie M.E."/>
            <person name="Jex A.R."/>
            <person name="Gazzola D."/>
            <person name="Li H."/>
            <person name="Toshio Fujiwara R."/>
            <person name="Zhan B."/>
            <person name="Aroian R.V."/>
            <person name="Pafco B."/>
            <person name="Schwarz E.M."/>
        </authorList>
    </citation>
    <scope>NUCLEOTIDE SEQUENCE [LARGE SCALE GENOMIC DNA]</scope>
    <source>
        <strain evidence="2 3">Aroian</strain>
        <tissue evidence="2">Whole animal</tissue>
    </source>
</reference>
<name>A0ABR1CUJ1_NECAM</name>
<accession>A0ABR1CUJ1</accession>
<feature type="transmembrane region" description="Helical" evidence="1">
    <location>
        <begin position="176"/>
        <end position="195"/>
    </location>
</feature>
<evidence type="ECO:0000313" key="3">
    <source>
        <dbReference type="Proteomes" id="UP001303046"/>
    </source>
</evidence>
<comment type="caution">
    <text evidence="2">The sequence shown here is derived from an EMBL/GenBank/DDBJ whole genome shotgun (WGS) entry which is preliminary data.</text>
</comment>
<sequence length="240" mass="27948">MSTPARNTLQVFTCSPQRADTTALRRGDNVTNEALPRHRMERFRRLRESMTATEPRSIIETTIRLALASTLNFYLSQYIFDNRLIPFLEDAFRTSPLIYWPAFRTDTERLPKMQRLWPPHANFELAVVFTLGLYMILKYFLRPEHVLEVLSRLNSSSEFPFDDKVNDLAGRNHHALRARLFSAGIVAVSIFTLLLPMQRIGEMHIFVIALNFVHILLLCELSAVLMFLYSERSENKLKEE</sequence>
<dbReference type="Proteomes" id="UP001303046">
    <property type="component" value="Unassembled WGS sequence"/>
</dbReference>
<protein>
    <submittedName>
        <fullName evidence="2">Uncharacterized protein</fullName>
    </submittedName>
</protein>
<keyword evidence="1" id="KW-0812">Transmembrane</keyword>
<keyword evidence="3" id="KW-1185">Reference proteome</keyword>
<gene>
    <name evidence="2" type="primary">Necator_chrIII.g10471</name>
    <name evidence="2" type="ORF">RB195_009706</name>
</gene>
<keyword evidence="1" id="KW-0472">Membrane</keyword>
<keyword evidence="1" id="KW-1133">Transmembrane helix</keyword>